<accession>A0A4Q1HFP7</accession>
<dbReference type="SUPFAM" id="SSF81345">
    <property type="entry name" value="ABC transporter involved in vitamin B12 uptake, BtuC"/>
    <property type="match status" value="1"/>
</dbReference>
<evidence type="ECO:0000256" key="4">
    <source>
        <dbReference type="ARBA" id="ARBA00022475"/>
    </source>
</evidence>
<dbReference type="EMBL" id="PYAL01000007">
    <property type="protein sequence ID" value="RXN85469.1"/>
    <property type="molecule type" value="Genomic_DNA"/>
</dbReference>
<feature type="transmembrane region" description="Helical" evidence="8">
    <location>
        <begin position="221"/>
        <end position="246"/>
    </location>
</feature>
<feature type="transmembrane region" description="Helical" evidence="8">
    <location>
        <begin position="76"/>
        <end position="95"/>
    </location>
</feature>
<keyword evidence="7 8" id="KW-0472">Membrane</keyword>
<dbReference type="GO" id="GO:0022857">
    <property type="term" value="F:transmembrane transporter activity"/>
    <property type="evidence" value="ECO:0007669"/>
    <property type="project" value="InterPro"/>
</dbReference>
<evidence type="ECO:0000256" key="7">
    <source>
        <dbReference type="ARBA" id="ARBA00023136"/>
    </source>
</evidence>
<dbReference type="GO" id="GO:0005886">
    <property type="term" value="C:plasma membrane"/>
    <property type="evidence" value="ECO:0007669"/>
    <property type="project" value="UniProtKB-SubCell"/>
</dbReference>
<feature type="transmembrane region" description="Helical" evidence="8">
    <location>
        <begin position="171"/>
        <end position="191"/>
    </location>
</feature>
<evidence type="ECO:0000256" key="3">
    <source>
        <dbReference type="ARBA" id="ARBA00022448"/>
    </source>
</evidence>
<feature type="transmembrane region" description="Helical" evidence="8">
    <location>
        <begin position="101"/>
        <end position="120"/>
    </location>
</feature>
<feature type="transmembrane region" description="Helical" evidence="8">
    <location>
        <begin position="291"/>
        <end position="308"/>
    </location>
</feature>
<dbReference type="AlphaFoldDB" id="A0A4Q1HFP7"/>
<reference evidence="9 10" key="1">
    <citation type="journal article" date="2017" name="Int. J. Syst. Evol. Microbiol.">
        <title>Achromobacter aloeverae sp. nov., isolated from the root of Aloe vera (L.) Burm.f.</title>
        <authorList>
            <person name="Kuncharoen N."/>
            <person name="Muramatsu Y."/>
            <person name="Shibata C."/>
            <person name="Kamakura Y."/>
            <person name="Nakagawa Y."/>
            <person name="Tanasupawat S."/>
        </authorList>
    </citation>
    <scope>NUCLEOTIDE SEQUENCE [LARGE SCALE GENOMIC DNA]</scope>
    <source>
        <strain evidence="9 10">AVA-1</strain>
    </source>
</reference>
<evidence type="ECO:0000313" key="9">
    <source>
        <dbReference type="EMBL" id="RXN85469.1"/>
    </source>
</evidence>
<evidence type="ECO:0000256" key="5">
    <source>
        <dbReference type="ARBA" id="ARBA00022692"/>
    </source>
</evidence>
<keyword evidence="6 8" id="KW-1133">Transmembrane helix</keyword>
<proteinExistence type="inferred from homology"/>
<sequence length="313" mass="32381">MAVLAAASGAVRIPVADALRLLWSATPQKPDDELWRNVLLNIRLPRVLFAAVTGAGLAVCGAALQALFRNPLAEPGLVGISAGGALGAVGAIVLTSGGYAVIAPAAFAGSLAATACAYLVGRRAPGVAGLLLAGVAINTVAGSLIGLLTYLASDNQLRDLTFWSMGSLAGANWRLLAFLGPWTLLCSAWLLSQWRVMNALLLGEREAGHLGYALVSVRRRLVMATALIVGPLVAATGGIGFIGLVVPHLLRMTLGADHRRLMPASILAGALALVLADWLARVVVIPAELPIGLVTSLVGGPFFLWLLARGRRF</sequence>
<feature type="transmembrane region" description="Helical" evidence="8">
    <location>
        <begin position="266"/>
        <end position="284"/>
    </location>
</feature>
<name>A0A4Q1HFP7_9BURK</name>
<dbReference type="FunFam" id="1.10.3470.10:FF:000001">
    <property type="entry name" value="Vitamin B12 ABC transporter permease BtuC"/>
    <property type="match status" value="1"/>
</dbReference>
<dbReference type="PANTHER" id="PTHR30472">
    <property type="entry name" value="FERRIC ENTEROBACTIN TRANSPORT SYSTEM PERMEASE PROTEIN"/>
    <property type="match status" value="1"/>
</dbReference>
<dbReference type="Gene3D" id="1.10.3470.10">
    <property type="entry name" value="ABC transporter involved in vitamin B12 uptake, BtuC"/>
    <property type="match status" value="1"/>
</dbReference>
<dbReference type="InterPro" id="IPR000522">
    <property type="entry name" value="ABC_transptr_permease_BtuC"/>
</dbReference>
<protein>
    <submittedName>
        <fullName evidence="9">Iron ABC transporter</fullName>
    </submittedName>
</protein>
<comment type="subcellular location">
    <subcellularLocation>
        <location evidence="1">Cell membrane</location>
        <topology evidence="1">Multi-pass membrane protein</topology>
    </subcellularLocation>
</comment>
<feature type="transmembrane region" description="Helical" evidence="8">
    <location>
        <begin position="127"/>
        <end position="151"/>
    </location>
</feature>
<keyword evidence="10" id="KW-1185">Reference proteome</keyword>
<feature type="transmembrane region" description="Helical" evidence="8">
    <location>
        <begin position="42"/>
        <end position="64"/>
    </location>
</feature>
<gene>
    <name evidence="9" type="ORF">C7R54_22860</name>
</gene>
<dbReference type="Pfam" id="PF01032">
    <property type="entry name" value="FecCD"/>
    <property type="match status" value="1"/>
</dbReference>
<dbReference type="InterPro" id="IPR037294">
    <property type="entry name" value="ABC_BtuC-like"/>
</dbReference>
<dbReference type="Proteomes" id="UP000290849">
    <property type="component" value="Unassembled WGS sequence"/>
</dbReference>
<keyword evidence="4" id="KW-1003">Cell membrane</keyword>
<evidence type="ECO:0000313" key="10">
    <source>
        <dbReference type="Proteomes" id="UP000290849"/>
    </source>
</evidence>
<dbReference type="PANTHER" id="PTHR30472:SF25">
    <property type="entry name" value="ABC TRANSPORTER PERMEASE PROTEIN MJ0876-RELATED"/>
    <property type="match status" value="1"/>
</dbReference>
<evidence type="ECO:0000256" key="8">
    <source>
        <dbReference type="SAM" id="Phobius"/>
    </source>
</evidence>
<dbReference type="CDD" id="cd06550">
    <property type="entry name" value="TM_ABC_iron-siderophores_like"/>
    <property type="match status" value="1"/>
</dbReference>
<dbReference type="OrthoDB" id="9782305at2"/>
<organism evidence="9 10">
    <name type="scientific">Achromobacter aloeverae</name>
    <dbReference type="NCBI Taxonomy" id="1750518"/>
    <lineage>
        <taxon>Bacteria</taxon>
        <taxon>Pseudomonadati</taxon>
        <taxon>Pseudomonadota</taxon>
        <taxon>Betaproteobacteria</taxon>
        <taxon>Burkholderiales</taxon>
        <taxon>Alcaligenaceae</taxon>
        <taxon>Achromobacter</taxon>
    </lineage>
</organism>
<evidence type="ECO:0000256" key="2">
    <source>
        <dbReference type="ARBA" id="ARBA00007935"/>
    </source>
</evidence>
<dbReference type="RefSeq" id="WP_129153158.1">
    <property type="nucleotide sequence ID" value="NZ_JBHSDO010000005.1"/>
</dbReference>
<evidence type="ECO:0000256" key="1">
    <source>
        <dbReference type="ARBA" id="ARBA00004651"/>
    </source>
</evidence>
<keyword evidence="3" id="KW-0813">Transport</keyword>
<dbReference type="GO" id="GO:0033214">
    <property type="term" value="P:siderophore-iron import into cell"/>
    <property type="evidence" value="ECO:0007669"/>
    <property type="project" value="TreeGrafter"/>
</dbReference>
<evidence type="ECO:0000256" key="6">
    <source>
        <dbReference type="ARBA" id="ARBA00022989"/>
    </source>
</evidence>
<keyword evidence="5 8" id="KW-0812">Transmembrane</keyword>
<comment type="similarity">
    <text evidence="2">Belongs to the binding-protein-dependent transport system permease family. FecCD subfamily.</text>
</comment>
<comment type="caution">
    <text evidence="9">The sequence shown here is derived from an EMBL/GenBank/DDBJ whole genome shotgun (WGS) entry which is preliminary data.</text>
</comment>